<dbReference type="Proteomes" id="UP000054937">
    <property type="component" value="Unassembled WGS sequence"/>
</dbReference>
<reference evidence="3 4" key="1">
    <citation type="journal article" date="2015" name="Sci. Rep.">
        <title>Genome of the facultative scuticociliatosis pathogen Pseudocohnilembus persalinus provides insight into its virulence through horizontal gene transfer.</title>
        <authorList>
            <person name="Xiong J."/>
            <person name="Wang G."/>
            <person name="Cheng J."/>
            <person name="Tian M."/>
            <person name="Pan X."/>
            <person name="Warren A."/>
            <person name="Jiang C."/>
            <person name="Yuan D."/>
            <person name="Miao W."/>
        </authorList>
    </citation>
    <scope>NUCLEOTIDE SEQUENCE [LARGE SCALE GENOMIC DNA]</scope>
    <source>
        <strain evidence="3">36N120E</strain>
    </source>
</reference>
<dbReference type="AlphaFoldDB" id="A0A0V0QGS7"/>
<keyword evidence="1" id="KW-0175">Coiled coil</keyword>
<feature type="region of interest" description="Disordered" evidence="2">
    <location>
        <begin position="253"/>
        <end position="292"/>
    </location>
</feature>
<protein>
    <submittedName>
        <fullName evidence="3">Uncharacterized protein</fullName>
    </submittedName>
</protein>
<gene>
    <name evidence="3" type="ORF">PPERSA_01251</name>
</gene>
<dbReference type="EMBL" id="LDAU01000170">
    <property type="protein sequence ID" value="KRX01348.1"/>
    <property type="molecule type" value="Genomic_DNA"/>
</dbReference>
<feature type="compositionally biased region" description="Polar residues" evidence="2">
    <location>
        <begin position="1"/>
        <end position="47"/>
    </location>
</feature>
<dbReference type="InParanoid" id="A0A0V0QGS7"/>
<keyword evidence="4" id="KW-1185">Reference proteome</keyword>
<evidence type="ECO:0000256" key="2">
    <source>
        <dbReference type="SAM" id="MobiDB-lite"/>
    </source>
</evidence>
<feature type="region of interest" description="Disordered" evidence="2">
    <location>
        <begin position="1"/>
        <end position="61"/>
    </location>
</feature>
<proteinExistence type="predicted"/>
<sequence>MSNYQEENSTPQNQDLSPQNMAQQIYEGRTTQSQQISDIFENSSGVKQMTEKQHKNQKQDKNQILFYQQENWEKQEENIFDKVILTEQNLNTQSSEKKILANQSQNSQTNKQSGEGRLNQDNQQQQNQNQKQFLRRNTRSITESQRGSVKLSNSISQAQFNMNKIENNIETEENQKTGQEKKYEIRKNSGSCKDICKIQMDYRNSKEYDKVQQLIKSDKKQKYSNILQNLKKKEKQKKERFVEFDSFIFENASSSNKKNQQETENLKDQKIKTENKENNLKSDIQSPNNKLKKKQVQTFLNPRVLNINDFQVKMSKSRQKFLKCYNQISKKDQSNKYFENQKMVKNLLLTQINMSGLANHKWKSFASKLRIQSAQPQCSEFKEYPLSPKTQEQIQEVKEKVAFNRDMKNRIQKVDEEDLQLKDALVMDTSQNLENYLKNIVDFEQNQKNIYDQQNEIYNEAIDYYKFKEKEQNEQQIEETFKQIENIRKHTYSYKPYSGKKKQQTILSQQNDKENLLLREKIDQELASKQLVLAPIFYEEKQKQRKQQLNDLQKQLRSISCYNSNHKSSTLNRQFNMSEFKNENQVDSQKILGSYNKKQDFQNKKTFLNKSQHLIQSQLKGKIMNQSTVFLSDAKQVQNNTEYRKNNQINNRSESCHKKNLGNYVESQQNLNNLKYMINNQQCQKQKQQKKISPFEIFNKKQQNQSESLKIFNNQKFKEKKQQQQIQQKQTSSYLNVIDQGGIPEQNVFVVTPVKIPQHNLSFHHYKVQEFEK</sequence>
<accession>A0A0V0QGS7</accession>
<organism evidence="3 4">
    <name type="scientific">Pseudocohnilembus persalinus</name>
    <name type="common">Ciliate</name>
    <dbReference type="NCBI Taxonomy" id="266149"/>
    <lineage>
        <taxon>Eukaryota</taxon>
        <taxon>Sar</taxon>
        <taxon>Alveolata</taxon>
        <taxon>Ciliophora</taxon>
        <taxon>Intramacronucleata</taxon>
        <taxon>Oligohymenophorea</taxon>
        <taxon>Scuticociliatia</taxon>
        <taxon>Philasterida</taxon>
        <taxon>Pseudocohnilembidae</taxon>
        <taxon>Pseudocohnilembus</taxon>
    </lineage>
</organism>
<evidence type="ECO:0000313" key="4">
    <source>
        <dbReference type="Proteomes" id="UP000054937"/>
    </source>
</evidence>
<feature type="compositionally biased region" description="Basic and acidic residues" evidence="2">
    <location>
        <begin position="49"/>
        <end position="61"/>
    </location>
</feature>
<feature type="region of interest" description="Disordered" evidence="2">
    <location>
        <begin position="101"/>
        <end position="155"/>
    </location>
</feature>
<evidence type="ECO:0000313" key="3">
    <source>
        <dbReference type="EMBL" id="KRX01348.1"/>
    </source>
</evidence>
<feature type="compositionally biased region" description="Polar residues" evidence="2">
    <location>
        <begin position="139"/>
        <end position="155"/>
    </location>
</feature>
<feature type="compositionally biased region" description="Low complexity" evidence="2">
    <location>
        <begin position="102"/>
        <end position="132"/>
    </location>
</feature>
<feature type="coiled-coil region" evidence="1">
    <location>
        <begin position="426"/>
        <end position="490"/>
    </location>
</feature>
<evidence type="ECO:0000256" key="1">
    <source>
        <dbReference type="SAM" id="Coils"/>
    </source>
</evidence>
<comment type="caution">
    <text evidence="3">The sequence shown here is derived from an EMBL/GenBank/DDBJ whole genome shotgun (WGS) entry which is preliminary data.</text>
</comment>
<feature type="compositionally biased region" description="Basic and acidic residues" evidence="2">
    <location>
        <begin position="259"/>
        <end position="280"/>
    </location>
</feature>
<feature type="coiled-coil region" evidence="1">
    <location>
        <begin position="155"/>
        <end position="182"/>
    </location>
</feature>
<name>A0A0V0QGS7_PSEPJ</name>